<dbReference type="PROSITE" id="PS50977">
    <property type="entry name" value="HTH_TETR_2"/>
    <property type="match status" value="1"/>
</dbReference>
<keyword evidence="1" id="KW-0805">Transcription regulation</keyword>
<dbReference type="GO" id="GO:0000976">
    <property type="term" value="F:transcription cis-regulatory region binding"/>
    <property type="evidence" value="ECO:0007669"/>
    <property type="project" value="TreeGrafter"/>
</dbReference>
<sequence length="251" mass="27886">MCPSTASPTRARAAGRSRERSLRKRENTRARLVEAAADVVASKGIASTRIDDIVKKAGFTRGAFYSNYSSVEEVLREAIVARAEFLAHQLREAVEAIEGPPSVDTLMEVLDAIRPEGRTMYILTTEYRLYRMRSPEAEEIPVARREQFSSLVAGTVQDALARMGRHPRVSPETLADVLAAFFLDSIASESDHACQGADDSDPRVLLRHVVEAVIIGLSEPIQGEPRPEDAQRVTRALNSWSRRARTDEKER</sequence>
<dbReference type="AlphaFoldDB" id="A0A3S4SE36"/>
<dbReference type="SUPFAM" id="SSF46689">
    <property type="entry name" value="Homeodomain-like"/>
    <property type="match status" value="1"/>
</dbReference>
<dbReference type="KEGG" id="asla:NCTC11923_00583"/>
<dbReference type="Proteomes" id="UP000276899">
    <property type="component" value="Chromosome"/>
</dbReference>
<dbReference type="InterPro" id="IPR009057">
    <property type="entry name" value="Homeodomain-like_sf"/>
</dbReference>
<proteinExistence type="predicted"/>
<evidence type="ECO:0000256" key="4">
    <source>
        <dbReference type="PROSITE-ProRule" id="PRU00335"/>
    </source>
</evidence>
<dbReference type="RefSeq" id="WP_084500447.1">
    <property type="nucleotide sequence ID" value="NZ_CBCRWE010000005.1"/>
</dbReference>
<dbReference type="InterPro" id="IPR001647">
    <property type="entry name" value="HTH_TetR"/>
</dbReference>
<dbReference type="Pfam" id="PF00440">
    <property type="entry name" value="TetR_N"/>
    <property type="match status" value="1"/>
</dbReference>
<evidence type="ECO:0000313" key="7">
    <source>
        <dbReference type="EMBL" id="VEG73966.1"/>
    </source>
</evidence>
<evidence type="ECO:0000313" key="8">
    <source>
        <dbReference type="Proteomes" id="UP000276899"/>
    </source>
</evidence>
<evidence type="ECO:0000256" key="2">
    <source>
        <dbReference type="ARBA" id="ARBA00023125"/>
    </source>
</evidence>
<dbReference type="STRING" id="1278298.GCA_000428685_00106"/>
<feature type="domain" description="HTH tetR-type" evidence="6">
    <location>
        <begin position="26"/>
        <end position="86"/>
    </location>
</feature>
<feature type="compositionally biased region" description="Basic and acidic residues" evidence="5">
    <location>
        <begin position="16"/>
        <end position="27"/>
    </location>
</feature>
<keyword evidence="2 4" id="KW-0238">DNA-binding</keyword>
<dbReference type="InterPro" id="IPR050109">
    <property type="entry name" value="HTH-type_TetR-like_transc_reg"/>
</dbReference>
<dbReference type="Gene3D" id="1.10.357.10">
    <property type="entry name" value="Tetracycline Repressor, domain 2"/>
    <property type="match status" value="1"/>
</dbReference>
<feature type="region of interest" description="Disordered" evidence="5">
    <location>
        <begin position="1"/>
        <end position="27"/>
    </location>
</feature>
<dbReference type="PANTHER" id="PTHR30055:SF234">
    <property type="entry name" value="HTH-TYPE TRANSCRIPTIONAL REGULATOR BETI"/>
    <property type="match status" value="1"/>
</dbReference>
<name>A0A3S4SE36_9ACTO</name>
<feature type="DNA-binding region" description="H-T-H motif" evidence="4">
    <location>
        <begin position="49"/>
        <end position="68"/>
    </location>
</feature>
<evidence type="ECO:0000256" key="5">
    <source>
        <dbReference type="SAM" id="MobiDB-lite"/>
    </source>
</evidence>
<evidence type="ECO:0000259" key="6">
    <source>
        <dbReference type="PROSITE" id="PS50977"/>
    </source>
</evidence>
<dbReference type="GO" id="GO:0003700">
    <property type="term" value="F:DNA-binding transcription factor activity"/>
    <property type="evidence" value="ECO:0007669"/>
    <property type="project" value="TreeGrafter"/>
</dbReference>
<accession>A0A3S4SE36</accession>
<organism evidence="7 8">
    <name type="scientific">Actinomyces slackii</name>
    <dbReference type="NCBI Taxonomy" id="52774"/>
    <lineage>
        <taxon>Bacteria</taxon>
        <taxon>Bacillati</taxon>
        <taxon>Actinomycetota</taxon>
        <taxon>Actinomycetes</taxon>
        <taxon>Actinomycetales</taxon>
        <taxon>Actinomycetaceae</taxon>
        <taxon>Actinomyces</taxon>
    </lineage>
</organism>
<gene>
    <name evidence="7" type="primary">srpR</name>
    <name evidence="7" type="ORF">NCTC11923_00583</name>
</gene>
<dbReference type="PANTHER" id="PTHR30055">
    <property type="entry name" value="HTH-TYPE TRANSCRIPTIONAL REGULATOR RUTR"/>
    <property type="match status" value="1"/>
</dbReference>
<feature type="region of interest" description="Disordered" evidence="5">
    <location>
        <begin position="221"/>
        <end position="251"/>
    </location>
</feature>
<keyword evidence="8" id="KW-1185">Reference proteome</keyword>
<keyword evidence="3" id="KW-0804">Transcription</keyword>
<dbReference type="EMBL" id="LR134363">
    <property type="protein sequence ID" value="VEG73966.1"/>
    <property type="molecule type" value="Genomic_DNA"/>
</dbReference>
<evidence type="ECO:0000256" key="3">
    <source>
        <dbReference type="ARBA" id="ARBA00023163"/>
    </source>
</evidence>
<evidence type="ECO:0000256" key="1">
    <source>
        <dbReference type="ARBA" id="ARBA00023015"/>
    </source>
</evidence>
<protein>
    <submittedName>
        <fullName evidence="7">Solvent efflux pump srpABC operon corepressor</fullName>
    </submittedName>
</protein>
<reference evidence="7 8" key="1">
    <citation type="submission" date="2018-12" db="EMBL/GenBank/DDBJ databases">
        <authorList>
            <consortium name="Pathogen Informatics"/>
        </authorList>
    </citation>
    <scope>NUCLEOTIDE SEQUENCE [LARGE SCALE GENOMIC DNA]</scope>
    <source>
        <strain evidence="7 8">NCTC11923</strain>
    </source>
</reference>
<dbReference type="PRINTS" id="PR00455">
    <property type="entry name" value="HTHTETR"/>
</dbReference>